<feature type="compositionally biased region" description="Basic and acidic residues" evidence="8">
    <location>
        <begin position="451"/>
        <end position="476"/>
    </location>
</feature>
<dbReference type="InterPro" id="IPR036396">
    <property type="entry name" value="Cyt_P450_sf"/>
</dbReference>
<evidence type="ECO:0000256" key="4">
    <source>
        <dbReference type="ARBA" id="ARBA00022723"/>
    </source>
</evidence>
<comment type="similarity">
    <text evidence="2">Belongs to the cytochrome P450 family.</text>
</comment>
<dbReference type="PROSITE" id="PS50157">
    <property type="entry name" value="ZINC_FINGER_C2H2_2"/>
    <property type="match status" value="1"/>
</dbReference>
<dbReference type="EMBL" id="LCUC01000460">
    <property type="protein sequence ID" value="KKY30634.1"/>
    <property type="molecule type" value="Genomic_DNA"/>
</dbReference>
<dbReference type="GO" id="GO:0016705">
    <property type="term" value="F:oxidoreductase activity, acting on paired donors, with incorporation or reduction of molecular oxygen"/>
    <property type="evidence" value="ECO:0007669"/>
    <property type="project" value="InterPro"/>
</dbReference>
<dbReference type="SUPFAM" id="SSF52833">
    <property type="entry name" value="Thioredoxin-like"/>
    <property type="match status" value="1"/>
</dbReference>
<gene>
    <name evidence="11" type="ORF">UCDDA912_g09426</name>
</gene>
<dbReference type="SUPFAM" id="SSF48264">
    <property type="entry name" value="Cytochrome P450"/>
    <property type="match status" value="1"/>
</dbReference>
<dbReference type="STRING" id="1214573.A0A0G2F8V4"/>
<feature type="domain" description="C2H2-type" evidence="10">
    <location>
        <begin position="764"/>
        <end position="789"/>
    </location>
</feature>
<dbReference type="PANTHER" id="PTHR24305">
    <property type="entry name" value="CYTOCHROME P450"/>
    <property type="match status" value="1"/>
</dbReference>
<evidence type="ECO:0000256" key="2">
    <source>
        <dbReference type="ARBA" id="ARBA00010617"/>
    </source>
</evidence>
<keyword evidence="4" id="KW-0479">Metal-binding</keyword>
<evidence type="ECO:0000259" key="10">
    <source>
        <dbReference type="PROSITE" id="PS50157"/>
    </source>
</evidence>
<keyword evidence="9" id="KW-0472">Membrane</keyword>
<dbReference type="AlphaFoldDB" id="A0A0G2F8V4"/>
<feature type="compositionally biased region" description="Gly residues" evidence="8">
    <location>
        <begin position="528"/>
        <end position="541"/>
    </location>
</feature>
<accession>A0A0G2F8V4</accession>
<dbReference type="Pfam" id="PF00067">
    <property type="entry name" value="p450"/>
    <property type="match status" value="2"/>
</dbReference>
<feature type="compositionally biased region" description="Polar residues" evidence="8">
    <location>
        <begin position="477"/>
        <end position="487"/>
    </location>
</feature>
<organism evidence="11 12">
    <name type="scientific">Diaporthe ampelina</name>
    <dbReference type="NCBI Taxonomy" id="1214573"/>
    <lineage>
        <taxon>Eukaryota</taxon>
        <taxon>Fungi</taxon>
        <taxon>Dikarya</taxon>
        <taxon>Ascomycota</taxon>
        <taxon>Pezizomycotina</taxon>
        <taxon>Sordariomycetes</taxon>
        <taxon>Sordariomycetidae</taxon>
        <taxon>Diaporthales</taxon>
        <taxon>Diaporthaceae</taxon>
        <taxon>Diaporthe</taxon>
    </lineage>
</organism>
<comment type="similarity">
    <text evidence="1">Belongs to the peroxiredoxin family. Prx5 subfamily.</text>
</comment>
<protein>
    <submittedName>
        <fullName evidence="11">Putative cytochrome p450</fullName>
    </submittedName>
</protein>
<dbReference type="InterPro" id="IPR013740">
    <property type="entry name" value="Redoxin"/>
</dbReference>
<evidence type="ECO:0000256" key="3">
    <source>
        <dbReference type="ARBA" id="ARBA00022617"/>
    </source>
</evidence>
<keyword evidence="9" id="KW-1133">Transmembrane helix</keyword>
<evidence type="ECO:0000256" key="8">
    <source>
        <dbReference type="SAM" id="MobiDB-lite"/>
    </source>
</evidence>
<evidence type="ECO:0000313" key="12">
    <source>
        <dbReference type="Proteomes" id="UP000034680"/>
    </source>
</evidence>
<keyword evidence="5" id="KW-0560">Oxidoreductase</keyword>
<dbReference type="Proteomes" id="UP000034680">
    <property type="component" value="Unassembled WGS sequence"/>
</dbReference>
<comment type="caution">
    <text evidence="11">The sequence shown here is derived from an EMBL/GenBank/DDBJ whole genome shotgun (WGS) entry which is preliminary data.</text>
</comment>
<proteinExistence type="inferred from homology"/>
<keyword evidence="9" id="KW-0812">Transmembrane</keyword>
<dbReference type="PROSITE" id="PS00028">
    <property type="entry name" value="ZINC_FINGER_C2H2_1"/>
    <property type="match status" value="1"/>
</dbReference>
<keyword evidence="12" id="KW-1185">Reference proteome</keyword>
<dbReference type="PANTHER" id="PTHR24305:SF96">
    <property type="entry name" value="CYTOCHROME P450 MONOOXYGENASE STCB-RELATED"/>
    <property type="match status" value="1"/>
</dbReference>
<keyword evidence="6" id="KW-0408">Iron</keyword>
<evidence type="ECO:0000256" key="6">
    <source>
        <dbReference type="ARBA" id="ARBA00023004"/>
    </source>
</evidence>
<keyword evidence="3" id="KW-0349">Heme</keyword>
<dbReference type="InterPro" id="IPR001128">
    <property type="entry name" value="Cyt_P450"/>
</dbReference>
<sequence>MDIIKPNALYIGGALMCVAMAAYIYAGLTNPLSNIPGPWYTRCTTLVSTYFVITAHHPDWVHALHANLPARHPQRHKSPFYSLLIADSSSVFNDIRPEAFLPRIDGKVCLAIERIREENKTRGAADVAKWFMFLSKTNPSTTLSVGSVGGLRSMFPTISWLSLYLPIPVFQDATKIQYRTFDYAQIALDRHARRVEEQGEDTKPTVFSRLYTAGAEDTWSPIEIRNNAQVFIVGGSDTTANSMIYLIWAICKLPDVKAKLLGELATAPEDFGYDDLRDMPYLNLCVNETLRLAFIPGGATISTQSYSLHRDEHAFPDPYRFNPDRWDHTTPEMRDCTLPFGGGSRTMRIDTVLDALTKEGKLTTGTWRKRQRIGFVLLCRICQILPLVLMAATATRAGDITRANGYTGPEYLRWEHVELILGSDKPDINQMVAQVTIAYEKGLNNGLNPTSKKDRNTAAKVLERENQRRWAQEKTDSLSAETPNKIVQSRKHETPTTSTLALAEKSPNARPPKRQKRNKNDKNNNKPEGGGGGGGGGGTADDGGSDAVQDEPHPQPPAGLGSYASPPLDEELIDPRLRGFDAGAAPLRETGVDGDSLDSYPVDTAAASALESLVSGGNSDEGAADMDDLPPSQAQLFEDILTGQAISNALNEIITVEDDENGRRSPSSKPKSLIELNSTQFVDHFARINIIRNQTAAHVAKEDISKHAPVGNSRDDPTLFQIPCPNAALGCEYTCTQIGQVNKHASSSNCIANQPDDKNLVRDHPCPRAGCDRSFNKKKALNAHVKNVHDWTPKKCELPDCPKADVLWSDGFQYSRHVTKDHDEDWTPTKCQVPGCKSSNTWGRVGYEQHLKDVHKLSGEEKAKYLPRKRAAFAPRKCPISGCKSTTTWAAKAFLARHLKNVHNIDDEEDLESINIRFIADPSGEFTKALELDFDATKVFGNHRSKRYALVIQNGKVKSTHIEPDGTGTNESLADKVLGASSKVDWNA</sequence>
<feature type="transmembrane region" description="Helical" evidence="9">
    <location>
        <begin position="7"/>
        <end position="26"/>
    </location>
</feature>
<evidence type="ECO:0000256" key="9">
    <source>
        <dbReference type="SAM" id="Phobius"/>
    </source>
</evidence>
<evidence type="ECO:0000256" key="1">
    <source>
        <dbReference type="ARBA" id="ARBA00010505"/>
    </source>
</evidence>
<dbReference type="GO" id="GO:0004497">
    <property type="term" value="F:monooxygenase activity"/>
    <property type="evidence" value="ECO:0007669"/>
    <property type="project" value="InterPro"/>
</dbReference>
<feature type="region of interest" description="Disordered" evidence="8">
    <location>
        <begin position="443"/>
        <end position="570"/>
    </location>
</feature>
<dbReference type="InterPro" id="IPR013087">
    <property type="entry name" value="Znf_C2H2_type"/>
</dbReference>
<dbReference type="OrthoDB" id="1470350at2759"/>
<evidence type="ECO:0000256" key="7">
    <source>
        <dbReference type="PROSITE-ProRule" id="PRU00042"/>
    </source>
</evidence>
<evidence type="ECO:0000313" key="11">
    <source>
        <dbReference type="EMBL" id="KKY30634.1"/>
    </source>
</evidence>
<dbReference type="InterPro" id="IPR036249">
    <property type="entry name" value="Thioredoxin-like_sf"/>
</dbReference>
<dbReference type="Gene3D" id="3.30.160.60">
    <property type="entry name" value="Classic Zinc Finger"/>
    <property type="match status" value="1"/>
</dbReference>
<dbReference type="InterPro" id="IPR050121">
    <property type="entry name" value="Cytochrome_P450_monoxygenase"/>
</dbReference>
<evidence type="ECO:0000256" key="5">
    <source>
        <dbReference type="ARBA" id="ARBA00023002"/>
    </source>
</evidence>
<dbReference type="Gene3D" id="3.40.30.10">
    <property type="entry name" value="Glutaredoxin"/>
    <property type="match status" value="1"/>
</dbReference>
<keyword evidence="7" id="KW-0862">Zinc</keyword>
<dbReference type="GO" id="GO:0005506">
    <property type="term" value="F:iron ion binding"/>
    <property type="evidence" value="ECO:0007669"/>
    <property type="project" value="InterPro"/>
</dbReference>
<dbReference type="Gene3D" id="1.10.630.10">
    <property type="entry name" value="Cytochrome P450"/>
    <property type="match status" value="1"/>
</dbReference>
<keyword evidence="7" id="KW-0863">Zinc-finger</keyword>
<reference evidence="11 12" key="2">
    <citation type="submission" date="2015-05" db="EMBL/GenBank/DDBJ databases">
        <authorList>
            <person name="Morales-Cruz A."/>
            <person name="Amrine K.C."/>
            <person name="Cantu D."/>
        </authorList>
    </citation>
    <scope>NUCLEOTIDE SEQUENCE [LARGE SCALE GENOMIC DNA]</scope>
    <source>
        <strain evidence="11">DA912</strain>
    </source>
</reference>
<dbReference type="Pfam" id="PF08534">
    <property type="entry name" value="Redoxin"/>
    <property type="match status" value="1"/>
</dbReference>
<dbReference type="GO" id="GO:0020037">
    <property type="term" value="F:heme binding"/>
    <property type="evidence" value="ECO:0007669"/>
    <property type="project" value="InterPro"/>
</dbReference>
<dbReference type="SMART" id="SM00355">
    <property type="entry name" value="ZnF_C2H2"/>
    <property type="match status" value="3"/>
</dbReference>
<name>A0A0G2F8V4_9PEZI</name>
<reference evidence="11 12" key="1">
    <citation type="submission" date="2015-05" db="EMBL/GenBank/DDBJ databases">
        <title>Distinctive expansion of gene families associated with plant cell wall degradation and secondary metabolism in the genomes of grapevine trunk pathogens.</title>
        <authorList>
            <person name="Lawrence D.P."/>
            <person name="Travadon R."/>
            <person name="Rolshausen P.E."/>
            <person name="Baumgartner K."/>
        </authorList>
    </citation>
    <scope>NUCLEOTIDE SEQUENCE [LARGE SCALE GENOMIC DNA]</scope>
    <source>
        <strain evidence="11">DA912</strain>
    </source>
</reference>
<dbReference type="GO" id="GO:0008270">
    <property type="term" value="F:zinc ion binding"/>
    <property type="evidence" value="ECO:0007669"/>
    <property type="project" value="UniProtKB-KW"/>
</dbReference>